<evidence type="ECO:0000259" key="6">
    <source>
        <dbReference type="SMART" id="SM00043"/>
    </source>
</evidence>
<dbReference type="SMART" id="SM00043">
    <property type="entry name" value="CY"/>
    <property type="match status" value="1"/>
</dbReference>
<dbReference type="GeneTree" id="ENSGT00950000182930"/>
<evidence type="ECO:0000256" key="4">
    <source>
        <dbReference type="SAM" id="MobiDB-lite"/>
    </source>
</evidence>
<evidence type="ECO:0000256" key="5">
    <source>
        <dbReference type="SAM" id="SignalP"/>
    </source>
</evidence>
<dbReference type="SUPFAM" id="SSF54403">
    <property type="entry name" value="Cystatin/monellin"/>
    <property type="match status" value="2"/>
</dbReference>
<evidence type="ECO:0000256" key="3">
    <source>
        <dbReference type="ARBA" id="ARBA00023180"/>
    </source>
</evidence>
<dbReference type="GO" id="GO:0004869">
    <property type="term" value="F:cysteine-type endopeptidase inhibitor activity"/>
    <property type="evidence" value="ECO:0007669"/>
    <property type="project" value="InterPro"/>
</dbReference>
<evidence type="ECO:0000313" key="8">
    <source>
        <dbReference type="Proteomes" id="UP000694580"/>
    </source>
</evidence>
<proteinExistence type="predicted"/>
<dbReference type="AlphaFoldDB" id="A0AAY4BCC8"/>
<dbReference type="Proteomes" id="UP000694580">
    <property type="component" value="Chromosome 13"/>
</dbReference>
<gene>
    <name evidence="7" type="primary">LOC114801733</name>
</gene>
<reference evidence="7 8" key="1">
    <citation type="submission" date="2020-06" db="EMBL/GenBank/DDBJ databases">
        <authorList>
            <consortium name="Wellcome Sanger Institute Data Sharing"/>
        </authorList>
    </citation>
    <scope>NUCLEOTIDE SEQUENCE [LARGE SCALE GENOMIC DNA]</scope>
</reference>
<keyword evidence="8" id="KW-1185">Reference proteome</keyword>
<accession>A0AAY4BCC8</accession>
<dbReference type="PANTHER" id="PTHR13814">
    <property type="entry name" value="FETUIN"/>
    <property type="match status" value="1"/>
</dbReference>
<feature type="signal peptide" evidence="5">
    <location>
        <begin position="1"/>
        <end position="21"/>
    </location>
</feature>
<feature type="chain" id="PRO_5044229803" description="Cystatin domain-containing protein" evidence="5">
    <location>
        <begin position="22"/>
        <end position="303"/>
    </location>
</feature>
<dbReference type="Gene3D" id="3.10.450.10">
    <property type="match status" value="2"/>
</dbReference>
<feature type="domain" description="Cystatin" evidence="6">
    <location>
        <begin position="17"/>
        <end position="120"/>
    </location>
</feature>
<evidence type="ECO:0000256" key="2">
    <source>
        <dbReference type="ARBA" id="ARBA00023157"/>
    </source>
</evidence>
<dbReference type="InterPro" id="IPR046350">
    <property type="entry name" value="Cystatin_sf"/>
</dbReference>
<dbReference type="InterPro" id="IPR000010">
    <property type="entry name" value="Cystatin_dom"/>
</dbReference>
<dbReference type="InterPro" id="IPR050735">
    <property type="entry name" value="Kininogen_Fetuin_HRG"/>
</dbReference>
<reference evidence="7" key="2">
    <citation type="submission" date="2025-08" db="UniProtKB">
        <authorList>
            <consortium name="Ensembl"/>
        </authorList>
    </citation>
    <scope>IDENTIFICATION</scope>
</reference>
<protein>
    <recommendedName>
        <fullName evidence="6">Cystatin domain-containing protein</fullName>
    </recommendedName>
</protein>
<feature type="region of interest" description="Disordered" evidence="4">
    <location>
        <begin position="256"/>
        <end position="303"/>
    </location>
</feature>
<keyword evidence="2" id="KW-1015">Disulfide bond</keyword>
<name>A0AAY4BCC8_9TELE</name>
<evidence type="ECO:0000313" key="7">
    <source>
        <dbReference type="Ensembl" id="ENSDCDP00010018412.1"/>
    </source>
</evidence>
<sequence>MSPRPLLSSCLLCLALATAGGTPGCRDRPVGETAEDALRQLNADRDTGYVLGLQQIHDEGGGSLYNLVLDVSETDCHVVSRKNWTSCRIRSYSDLPVHGQCDVSVLVLDHLVQLQSYNCSLRPGLTVHMICPDCVSSVALNDSSVVEGVKLSLEKFNKESEQPKDFVLVSVTKASMQVCSKKNTVSVRKYRRALSAVYCEFYRPTFSHRSDFRLGYCSGSHISDELRERKNPIITVQCEIYESVVRINKYLHHKFRQHDDNDSPPVGTVVTLPPSSEKTSRPPPAAPNCPGVKMHNNEESDII</sequence>
<dbReference type="PANTHER" id="PTHR13814:SF17">
    <property type="entry name" value="FETUIN-B PRECURSOR"/>
    <property type="match status" value="1"/>
</dbReference>
<reference evidence="7" key="3">
    <citation type="submission" date="2025-09" db="UniProtKB">
        <authorList>
            <consortium name="Ensembl"/>
        </authorList>
    </citation>
    <scope>IDENTIFICATION</scope>
</reference>
<evidence type="ECO:0000256" key="1">
    <source>
        <dbReference type="ARBA" id="ARBA00022729"/>
    </source>
</evidence>
<dbReference type="Ensembl" id="ENSDCDT00010019489.1">
    <property type="protein sequence ID" value="ENSDCDP00010018412.1"/>
    <property type="gene ID" value="ENSDCDG00010008350.1"/>
</dbReference>
<keyword evidence="1 5" id="KW-0732">Signal</keyword>
<keyword evidence="3" id="KW-0325">Glycoprotein</keyword>
<dbReference type="GO" id="GO:0005576">
    <property type="term" value="C:extracellular region"/>
    <property type="evidence" value="ECO:0007669"/>
    <property type="project" value="TreeGrafter"/>
</dbReference>
<organism evidence="7 8">
    <name type="scientific">Denticeps clupeoides</name>
    <name type="common">denticle herring</name>
    <dbReference type="NCBI Taxonomy" id="299321"/>
    <lineage>
        <taxon>Eukaryota</taxon>
        <taxon>Metazoa</taxon>
        <taxon>Chordata</taxon>
        <taxon>Craniata</taxon>
        <taxon>Vertebrata</taxon>
        <taxon>Euteleostomi</taxon>
        <taxon>Actinopterygii</taxon>
        <taxon>Neopterygii</taxon>
        <taxon>Teleostei</taxon>
        <taxon>Clupei</taxon>
        <taxon>Clupeiformes</taxon>
        <taxon>Denticipitoidei</taxon>
        <taxon>Denticipitidae</taxon>
        <taxon>Denticeps</taxon>
    </lineage>
</organism>